<evidence type="ECO:0000313" key="1">
    <source>
        <dbReference type="EMBL" id="MDQ9071623.1"/>
    </source>
</evidence>
<name>A0AAW8JK68_9GAMM</name>
<sequence>MFLQPASNVIATTARDYPEWHHGRNNFALWYIEIDNIHLINHLNHLRNLFSDLLYQPNTRQFHISLFICGFLTDGAKFFDDDFEQKQLQQQRFKLQNSALTSFKLKIKQVNSFSSALFVEVEDPSGSLNKIREILIEDANEIAALNYCPHITLGLYHSDTESDVVLKRIEQVENINFSVEINEIIFGTYQANTLQGPLFPKDHIQLGVA</sequence>
<dbReference type="Pfam" id="PF13563">
    <property type="entry name" value="2_5_RNA_ligase2"/>
    <property type="match status" value="1"/>
</dbReference>
<reference evidence="1" key="1">
    <citation type="submission" date="2023-08" db="EMBL/GenBank/DDBJ databases">
        <title>Emergence of clinically-relevant ST2 carbapenem-resistant Acinetobacter baumannii strains in hospital sewages in Zhejiang, East of China.</title>
        <authorList>
            <person name="Kaichao C."/>
            <person name="Zhang R."/>
        </authorList>
    </citation>
    <scope>NUCLEOTIDE SEQUENCE</scope>
    <source>
        <strain evidence="1">M-SY-60</strain>
    </source>
</reference>
<dbReference type="InterPro" id="IPR009097">
    <property type="entry name" value="Cyclic_Pdiesterase"/>
</dbReference>
<proteinExistence type="predicted"/>
<comment type="caution">
    <text evidence="1">The sequence shown here is derived from an EMBL/GenBank/DDBJ whole genome shotgun (WGS) entry which is preliminary data.</text>
</comment>
<dbReference type="EMBL" id="JAVIDA010000010">
    <property type="protein sequence ID" value="MDQ9071623.1"/>
    <property type="molecule type" value="Genomic_DNA"/>
</dbReference>
<accession>A0AAW8JK68</accession>
<dbReference type="GeneID" id="84210096"/>
<dbReference type="SUPFAM" id="SSF55144">
    <property type="entry name" value="LigT-like"/>
    <property type="match status" value="1"/>
</dbReference>
<gene>
    <name evidence="1" type="ORF">RFH51_09150</name>
</gene>
<organism evidence="1 2">
    <name type="scientific">Acinetobacter gerneri</name>
    <dbReference type="NCBI Taxonomy" id="202952"/>
    <lineage>
        <taxon>Bacteria</taxon>
        <taxon>Pseudomonadati</taxon>
        <taxon>Pseudomonadota</taxon>
        <taxon>Gammaproteobacteria</taxon>
        <taxon>Moraxellales</taxon>
        <taxon>Moraxellaceae</taxon>
        <taxon>Acinetobacter</taxon>
    </lineage>
</organism>
<dbReference type="AlphaFoldDB" id="A0AAW8JK68"/>
<dbReference type="RefSeq" id="WP_004865645.1">
    <property type="nucleotide sequence ID" value="NZ_BBLI01000014.1"/>
</dbReference>
<dbReference type="Gene3D" id="3.90.1140.10">
    <property type="entry name" value="Cyclic phosphodiesterase"/>
    <property type="match status" value="1"/>
</dbReference>
<keyword evidence="1" id="KW-0436">Ligase</keyword>
<protein>
    <submittedName>
        <fullName evidence="1">2'-5' RNA ligase family protein</fullName>
    </submittedName>
</protein>
<dbReference type="Proteomes" id="UP001243195">
    <property type="component" value="Unassembled WGS sequence"/>
</dbReference>
<dbReference type="GO" id="GO:0016874">
    <property type="term" value="F:ligase activity"/>
    <property type="evidence" value="ECO:0007669"/>
    <property type="project" value="UniProtKB-KW"/>
</dbReference>
<evidence type="ECO:0000313" key="2">
    <source>
        <dbReference type="Proteomes" id="UP001243195"/>
    </source>
</evidence>